<protein>
    <submittedName>
        <fullName evidence="2">Histidine phosphatase family protein</fullName>
    </submittedName>
</protein>
<comment type="caution">
    <text evidence="2">The sequence shown here is derived from an EMBL/GenBank/DDBJ whole genome shotgun (WGS) entry which is preliminary data.</text>
</comment>
<sequence>MDVVDMNSGLDLYLVRHGRTQWNMEKRYLGHTDVPLLSNAASELKPLRLHIEQEKLTFQYVFVSDLIRAEHTLQIIAPHLVDQAIRDHRIREYHFGEWEGSTYDMLKSNPAYRSWIDHPERITPPGAEAFTAFRERVSQFVDNRLLPILENKHGMDHRSEHTCASKDISYPKVLMVTHGGVIRQLMSTYVQNSNFNSVVSGPGELQVLRLRLQAGQLSGEILYK</sequence>
<reference evidence="3" key="1">
    <citation type="journal article" date="2019" name="Int. J. Syst. Evol. Microbiol.">
        <title>The Global Catalogue of Microorganisms (GCM) 10K type strain sequencing project: providing services to taxonomists for standard genome sequencing and annotation.</title>
        <authorList>
            <consortium name="The Broad Institute Genomics Platform"/>
            <consortium name="The Broad Institute Genome Sequencing Center for Infectious Disease"/>
            <person name="Wu L."/>
            <person name="Ma J."/>
        </authorList>
    </citation>
    <scope>NUCLEOTIDE SEQUENCE [LARGE SCALE GENOMIC DNA]</scope>
    <source>
        <strain evidence="3">CCUG 53519</strain>
    </source>
</reference>
<dbReference type="CDD" id="cd07067">
    <property type="entry name" value="HP_PGM_like"/>
    <property type="match status" value="1"/>
</dbReference>
<dbReference type="Gene3D" id="3.40.50.1240">
    <property type="entry name" value="Phosphoglycerate mutase-like"/>
    <property type="match status" value="1"/>
</dbReference>
<dbReference type="SMART" id="SM00855">
    <property type="entry name" value="PGAM"/>
    <property type="match status" value="1"/>
</dbReference>
<dbReference type="RefSeq" id="WP_311286267.1">
    <property type="nucleotide sequence ID" value="NZ_JBHTKX010000001.1"/>
</dbReference>
<keyword evidence="1" id="KW-0378">Hydrolase</keyword>
<dbReference type="InterPro" id="IPR029033">
    <property type="entry name" value="His_PPase_superfam"/>
</dbReference>
<name>A0ABW3PYE4_9BACL</name>
<evidence type="ECO:0000313" key="2">
    <source>
        <dbReference type="EMBL" id="MFD1129136.1"/>
    </source>
</evidence>
<dbReference type="EMBL" id="JBHTKX010000001">
    <property type="protein sequence ID" value="MFD1129136.1"/>
    <property type="molecule type" value="Genomic_DNA"/>
</dbReference>
<gene>
    <name evidence="2" type="ORF">ACFQ3J_13225</name>
</gene>
<proteinExistence type="predicted"/>
<dbReference type="SUPFAM" id="SSF53254">
    <property type="entry name" value="Phosphoglycerate mutase-like"/>
    <property type="match status" value="1"/>
</dbReference>
<dbReference type="Proteomes" id="UP001597169">
    <property type="component" value="Unassembled WGS sequence"/>
</dbReference>
<organism evidence="2 3">
    <name type="scientific">Paenibacillus provencensis</name>
    <dbReference type="NCBI Taxonomy" id="441151"/>
    <lineage>
        <taxon>Bacteria</taxon>
        <taxon>Bacillati</taxon>
        <taxon>Bacillota</taxon>
        <taxon>Bacilli</taxon>
        <taxon>Bacillales</taxon>
        <taxon>Paenibacillaceae</taxon>
        <taxon>Paenibacillus</taxon>
    </lineage>
</organism>
<dbReference type="InterPro" id="IPR013078">
    <property type="entry name" value="His_Pase_superF_clade-1"/>
</dbReference>
<evidence type="ECO:0000313" key="3">
    <source>
        <dbReference type="Proteomes" id="UP001597169"/>
    </source>
</evidence>
<accession>A0ABW3PYE4</accession>
<keyword evidence="3" id="KW-1185">Reference proteome</keyword>
<dbReference type="PANTHER" id="PTHR46517:SF1">
    <property type="entry name" value="FRUCTOSE-2,6-BISPHOSPHATASE TIGAR"/>
    <property type="match status" value="1"/>
</dbReference>
<dbReference type="InterPro" id="IPR051695">
    <property type="entry name" value="Phosphoglycerate_Mutase"/>
</dbReference>
<evidence type="ECO:0000256" key="1">
    <source>
        <dbReference type="ARBA" id="ARBA00022801"/>
    </source>
</evidence>
<dbReference type="PANTHER" id="PTHR46517">
    <property type="entry name" value="FRUCTOSE-2,6-BISPHOSPHATASE TIGAR"/>
    <property type="match status" value="1"/>
</dbReference>
<dbReference type="Pfam" id="PF00300">
    <property type="entry name" value="His_Phos_1"/>
    <property type="match status" value="1"/>
</dbReference>